<comment type="caution">
    <text evidence="2">The sequence shown here is derived from an EMBL/GenBank/DDBJ whole genome shotgun (WGS) entry which is preliminary data.</text>
</comment>
<dbReference type="PANTHER" id="PTHR31286:SF167">
    <property type="entry name" value="OS09G0268800 PROTEIN"/>
    <property type="match status" value="1"/>
</dbReference>
<dbReference type="PANTHER" id="PTHR31286">
    <property type="entry name" value="GLYCINE-RICH CELL WALL STRUCTURAL PROTEIN 1.8-LIKE"/>
    <property type="match status" value="1"/>
</dbReference>
<reference evidence="2 3" key="1">
    <citation type="journal article" date="2023" name="Plants (Basel)">
        <title>Bridging the Gap: Combining Genomics and Transcriptomics Approaches to Understand Stylosanthes scabra, an Orphan Legume from the Brazilian Caatinga.</title>
        <authorList>
            <person name="Ferreira-Neto J.R.C."/>
            <person name="da Silva M.D."/>
            <person name="Binneck E."/>
            <person name="de Melo N.F."/>
            <person name="da Silva R.H."/>
            <person name="de Melo A.L.T.M."/>
            <person name="Pandolfi V."/>
            <person name="Bustamante F.O."/>
            <person name="Brasileiro-Vidal A.C."/>
            <person name="Benko-Iseppon A.M."/>
        </authorList>
    </citation>
    <scope>NUCLEOTIDE SEQUENCE [LARGE SCALE GENOMIC DNA]</scope>
    <source>
        <tissue evidence="2">Leaves</tissue>
    </source>
</reference>
<dbReference type="Pfam" id="PF14392">
    <property type="entry name" value="zf-CCHC_4"/>
    <property type="match status" value="1"/>
</dbReference>
<evidence type="ECO:0000259" key="1">
    <source>
        <dbReference type="Pfam" id="PF14392"/>
    </source>
</evidence>
<organism evidence="2 3">
    <name type="scientific">Stylosanthes scabra</name>
    <dbReference type="NCBI Taxonomy" id="79078"/>
    <lineage>
        <taxon>Eukaryota</taxon>
        <taxon>Viridiplantae</taxon>
        <taxon>Streptophyta</taxon>
        <taxon>Embryophyta</taxon>
        <taxon>Tracheophyta</taxon>
        <taxon>Spermatophyta</taxon>
        <taxon>Magnoliopsida</taxon>
        <taxon>eudicotyledons</taxon>
        <taxon>Gunneridae</taxon>
        <taxon>Pentapetalae</taxon>
        <taxon>rosids</taxon>
        <taxon>fabids</taxon>
        <taxon>Fabales</taxon>
        <taxon>Fabaceae</taxon>
        <taxon>Papilionoideae</taxon>
        <taxon>50 kb inversion clade</taxon>
        <taxon>dalbergioids sensu lato</taxon>
        <taxon>Dalbergieae</taxon>
        <taxon>Pterocarpus clade</taxon>
        <taxon>Stylosanthes</taxon>
    </lineage>
</organism>
<keyword evidence="3" id="KW-1185">Reference proteome</keyword>
<evidence type="ECO:0000313" key="2">
    <source>
        <dbReference type="EMBL" id="MED6119570.1"/>
    </source>
</evidence>
<name>A0ABU6R652_9FABA</name>
<gene>
    <name evidence="2" type="ORF">PIB30_013004</name>
</gene>
<protein>
    <recommendedName>
        <fullName evidence="1">Zinc knuckle CX2CX4HX4C domain-containing protein</fullName>
    </recommendedName>
</protein>
<proteinExistence type="predicted"/>
<evidence type="ECO:0000313" key="3">
    <source>
        <dbReference type="Proteomes" id="UP001341840"/>
    </source>
</evidence>
<feature type="domain" description="Zinc knuckle CX2CX4HX4C" evidence="1">
    <location>
        <begin position="126"/>
        <end position="157"/>
    </location>
</feature>
<dbReference type="InterPro" id="IPR025836">
    <property type="entry name" value="Zn_knuckle_CX2CX4HX4C"/>
</dbReference>
<accession>A0ABU6R652</accession>
<dbReference type="Proteomes" id="UP001341840">
    <property type="component" value="Unassembled WGS sequence"/>
</dbReference>
<sequence length="285" mass="31803">MASNSAFQLENSSNDLYAEDRVIPFNDEDVREGLEKCSKSLIGRLLSDRSFSAGALEAALLSIWRHPEGFKRWKADSEICEADFGLVPIWIQLWGLEEHCKTTNLGRKVGGALGEVLDTDLFTIRGKEVSELQLKYERIVNFCHFCGHVGHEIRSCNLADSNQVGDLQQNSDEISNYSFPNPNCNLQFSVGESALNKGARSGRRQNLKSLARKGSSYKPVSGVKRSLGDSAISSSLKKLYQPENTTTILERVPPKTWHPRRYEDADVELLGFGETPDGSQHPRDL</sequence>
<dbReference type="EMBL" id="JASCZI010030241">
    <property type="protein sequence ID" value="MED6119570.1"/>
    <property type="molecule type" value="Genomic_DNA"/>
</dbReference>
<dbReference type="InterPro" id="IPR040256">
    <property type="entry name" value="At4g02000-like"/>
</dbReference>